<keyword evidence="1" id="KW-1133">Transmembrane helix</keyword>
<feature type="transmembrane region" description="Helical" evidence="1">
    <location>
        <begin position="87"/>
        <end position="105"/>
    </location>
</feature>
<proteinExistence type="predicted"/>
<accession>A0A916VFA3</accession>
<dbReference type="Pfam" id="PF14007">
    <property type="entry name" value="YtpI"/>
    <property type="match status" value="1"/>
</dbReference>
<evidence type="ECO:0000313" key="2">
    <source>
        <dbReference type="EMBL" id="GFR38092.1"/>
    </source>
</evidence>
<keyword evidence="3" id="KW-1185">Reference proteome</keyword>
<evidence type="ECO:0008006" key="4">
    <source>
        <dbReference type="Google" id="ProtNLM"/>
    </source>
</evidence>
<dbReference type="InterPro" id="IPR025618">
    <property type="entry name" value="YtpI"/>
</dbReference>
<dbReference type="EMBL" id="BMAQ01000010">
    <property type="protein sequence ID" value="GFR38092.1"/>
    <property type="molecule type" value="Genomic_DNA"/>
</dbReference>
<gene>
    <name evidence="2" type="ORF">PRECH8_13880</name>
</gene>
<comment type="caution">
    <text evidence="2">The sequence shown here is derived from an EMBL/GenBank/DDBJ whole genome shotgun (WGS) entry which is preliminary data.</text>
</comment>
<name>A0A916VFA3_9BACL</name>
<keyword evidence="1" id="KW-0472">Membrane</keyword>
<evidence type="ECO:0000313" key="3">
    <source>
        <dbReference type="Proteomes" id="UP000654993"/>
    </source>
</evidence>
<organism evidence="2 3">
    <name type="scientific">Insulibacter thermoxylanivorax</name>
    <dbReference type="NCBI Taxonomy" id="2749268"/>
    <lineage>
        <taxon>Bacteria</taxon>
        <taxon>Bacillati</taxon>
        <taxon>Bacillota</taxon>
        <taxon>Bacilli</taxon>
        <taxon>Bacillales</taxon>
        <taxon>Paenibacillaceae</taxon>
        <taxon>Insulibacter</taxon>
    </lineage>
</organism>
<feature type="transmembrane region" description="Helical" evidence="1">
    <location>
        <begin position="45"/>
        <end position="67"/>
    </location>
</feature>
<sequence>MVSHWIHSAAASMLPVVAQSAAKTGSVIAAEPTLAEKWKNGISQTQFVLNGILLVIVILCAVLSVVYSYRFRRSTDKVIRGLSQAKMNISMGIMLIAIALIQIFLLEESWVRAIIGAIFLLIGLFNLFAGLRNRQIYTMLSKKQK</sequence>
<keyword evidence="1" id="KW-0812">Transmembrane</keyword>
<dbReference type="Proteomes" id="UP000654993">
    <property type="component" value="Unassembled WGS sequence"/>
</dbReference>
<feature type="transmembrane region" description="Helical" evidence="1">
    <location>
        <begin position="111"/>
        <end position="131"/>
    </location>
</feature>
<reference evidence="2" key="1">
    <citation type="submission" date="2020-08" db="EMBL/GenBank/DDBJ databases">
        <authorList>
            <person name="Uke A."/>
            <person name="Chhe C."/>
            <person name="Baramee S."/>
            <person name="Kosugi A."/>
        </authorList>
    </citation>
    <scope>NUCLEOTIDE SEQUENCE</scope>
    <source>
        <strain evidence="2">DA-C8</strain>
    </source>
</reference>
<reference evidence="2" key="2">
    <citation type="journal article" date="2021" name="Data Brief">
        <title>Draft genome sequence data of the facultative, thermophilic, xylanolytic bacterium Paenibacillus sp. strain DA-C8.</title>
        <authorList>
            <person name="Chhe C."/>
            <person name="Uke A."/>
            <person name="Baramee S."/>
            <person name="Ungkulpasvich U."/>
            <person name="Tachaapaikoon C."/>
            <person name="Pason P."/>
            <person name="Waeonukul R."/>
            <person name="Ratanakhanokchai K."/>
            <person name="Kosugi A."/>
        </authorList>
    </citation>
    <scope>NUCLEOTIDE SEQUENCE</scope>
    <source>
        <strain evidence="2">DA-C8</strain>
    </source>
</reference>
<protein>
    <recommendedName>
        <fullName evidence="4">YtpI-like protein</fullName>
    </recommendedName>
</protein>
<dbReference type="AlphaFoldDB" id="A0A916VFA3"/>
<evidence type="ECO:0000256" key="1">
    <source>
        <dbReference type="SAM" id="Phobius"/>
    </source>
</evidence>